<name>A0AAD6DBD7_9EURO</name>
<keyword evidence="3" id="KW-1185">Reference proteome</keyword>
<dbReference type="EMBL" id="JAQJAC010000010">
    <property type="protein sequence ID" value="KAJ5569220.1"/>
    <property type="molecule type" value="Genomic_DNA"/>
</dbReference>
<proteinExistence type="predicted"/>
<feature type="compositionally biased region" description="Basic and acidic residues" evidence="1">
    <location>
        <begin position="19"/>
        <end position="31"/>
    </location>
</feature>
<evidence type="ECO:0000313" key="2">
    <source>
        <dbReference type="EMBL" id="KAJ5569220.1"/>
    </source>
</evidence>
<evidence type="ECO:0000313" key="3">
    <source>
        <dbReference type="Proteomes" id="UP001216150"/>
    </source>
</evidence>
<organism evidence="2 3">
    <name type="scientific">Penicillium hetheringtonii</name>
    <dbReference type="NCBI Taxonomy" id="911720"/>
    <lineage>
        <taxon>Eukaryota</taxon>
        <taxon>Fungi</taxon>
        <taxon>Dikarya</taxon>
        <taxon>Ascomycota</taxon>
        <taxon>Pezizomycotina</taxon>
        <taxon>Eurotiomycetes</taxon>
        <taxon>Eurotiomycetidae</taxon>
        <taxon>Eurotiales</taxon>
        <taxon>Aspergillaceae</taxon>
        <taxon>Penicillium</taxon>
    </lineage>
</organism>
<protein>
    <submittedName>
        <fullName evidence="2">Uncharacterized protein</fullName>
    </submittedName>
</protein>
<comment type="caution">
    <text evidence="2">The sequence shown here is derived from an EMBL/GenBank/DDBJ whole genome shotgun (WGS) entry which is preliminary data.</text>
</comment>
<gene>
    <name evidence="2" type="ORF">N7450_011706</name>
</gene>
<feature type="region of interest" description="Disordered" evidence="1">
    <location>
        <begin position="17"/>
        <end position="127"/>
    </location>
</feature>
<feature type="compositionally biased region" description="Basic and acidic residues" evidence="1">
    <location>
        <begin position="57"/>
        <end position="71"/>
    </location>
</feature>
<reference evidence="2 3" key="1">
    <citation type="journal article" date="2023" name="IMA Fungus">
        <title>Comparative genomic study of the Penicillium genus elucidates a diverse pangenome and 15 lateral gene transfer events.</title>
        <authorList>
            <person name="Petersen C."/>
            <person name="Sorensen T."/>
            <person name="Nielsen M.R."/>
            <person name="Sondergaard T.E."/>
            <person name="Sorensen J.L."/>
            <person name="Fitzpatrick D.A."/>
            <person name="Frisvad J.C."/>
            <person name="Nielsen K.L."/>
        </authorList>
    </citation>
    <scope>NUCLEOTIDE SEQUENCE [LARGE SCALE GENOMIC DNA]</scope>
    <source>
        <strain evidence="2 3">IBT 29057</strain>
    </source>
</reference>
<dbReference type="AlphaFoldDB" id="A0AAD6DBD7"/>
<sequence length="127" mass="14260">MGLFRKFRSYFNFSTKYATDNESKKAGEKGSHGKQMHSLNPDDPYHSLTEVAAPEPVQRHSEQGHSRHNTLEQHLTNVSSNNAKDGEDQYGALSEIAAPQPVEEERTEAEMARYPSLEQSLSEVKPS</sequence>
<feature type="compositionally biased region" description="Polar residues" evidence="1">
    <location>
        <begin position="72"/>
        <end position="83"/>
    </location>
</feature>
<accession>A0AAD6DBD7</accession>
<dbReference type="Proteomes" id="UP001216150">
    <property type="component" value="Unassembled WGS sequence"/>
</dbReference>
<feature type="compositionally biased region" description="Polar residues" evidence="1">
    <location>
        <begin position="117"/>
        <end position="127"/>
    </location>
</feature>
<evidence type="ECO:0000256" key="1">
    <source>
        <dbReference type="SAM" id="MobiDB-lite"/>
    </source>
</evidence>